<proteinExistence type="predicted"/>
<evidence type="ECO:0000256" key="5">
    <source>
        <dbReference type="PROSITE-ProRule" id="PRU00335"/>
    </source>
</evidence>
<dbReference type="PANTHER" id="PTHR30055:SF151">
    <property type="entry name" value="TRANSCRIPTIONAL REGULATORY PROTEIN"/>
    <property type="match status" value="1"/>
</dbReference>
<evidence type="ECO:0000256" key="1">
    <source>
        <dbReference type="ARBA" id="ARBA00022491"/>
    </source>
</evidence>
<dbReference type="SUPFAM" id="SSF48498">
    <property type="entry name" value="Tetracyclin repressor-like, C-terminal domain"/>
    <property type="match status" value="1"/>
</dbReference>
<dbReference type="Pfam" id="PF00440">
    <property type="entry name" value="TetR_N"/>
    <property type="match status" value="1"/>
</dbReference>
<evidence type="ECO:0000313" key="9">
    <source>
        <dbReference type="Proteomes" id="UP001595891"/>
    </source>
</evidence>
<dbReference type="InterPro" id="IPR050109">
    <property type="entry name" value="HTH-type_TetR-like_transc_reg"/>
</dbReference>
<evidence type="ECO:0000256" key="3">
    <source>
        <dbReference type="ARBA" id="ARBA00023125"/>
    </source>
</evidence>
<dbReference type="InterPro" id="IPR003012">
    <property type="entry name" value="Tet_transcr_reg_TetR"/>
</dbReference>
<dbReference type="RefSeq" id="WP_316249645.1">
    <property type="nucleotide sequence ID" value="NZ_JANZYP010000085.1"/>
</dbReference>
<protein>
    <submittedName>
        <fullName evidence="8">TetR family transcriptional regulator</fullName>
    </submittedName>
</protein>
<dbReference type="Pfam" id="PF02909">
    <property type="entry name" value="TetR_C_1"/>
    <property type="match status" value="1"/>
</dbReference>
<dbReference type="InterPro" id="IPR001647">
    <property type="entry name" value="HTH_TetR"/>
</dbReference>
<dbReference type="EMBL" id="JBHSFN010000025">
    <property type="protein sequence ID" value="MFC4590711.1"/>
    <property type="molecule type" value="Genomic_DNA"/>
</dbReference>
<organism evidence="8 9">
    <name type="scientific">Sphaerisporangium corydalis</name>
    <dbReference type="NCBI Taxonomy" id="1441875"/>
    <lineage>
        <taxon>Bacteria</taxon>
        <taxon>Bacillati</taxon>
        <taxon>Actinomycetota</taxon>
        <taxon>Actinomycetes</taxon>
        <taxon>Streptosporangiales</taxon>
        <taxon>Streptosporangiaceae</taxon>
        <taxon>Sphaerisporangium</taxon>
    </lineage>
</organism>
<name>A0ABV9EM06_9ACTN</name>
<feature type="region of interest" description="Disordered" evidence="6">
    <location>
        <begin position="223"/>
        <end position="253"/>
    </location>
</feature>
<gene>
    <name evidence="8" type="ORF">ACFO8L_31765</name>
</gene>
<evidence type="ECO:0000313" key="8">
    <source>
        <dbReference type="EMBL" id="MFC4590711.1"/>
    </source>
</evidence>
<keyword evidence="1" id="KW-0678">Repressor</keyword>
<feature type="domain" description="HTH tetR-type" evidence="7">
    <location>
        <begin position="5"/>
        <end position="65"/>
    </location>
</feature>
<evidence type="ECO:0000259" key="7">
    <source>
        <dbReference type="PROSITE" id="PS50977"/>
    </source>
</evidence>
<dbReference type="PANTHER" id="PTHR30055">
    <property type="entry name" value="HTH-TYPE TRANSCRIPTIONAL REGULATOR RUTR"/>
    <property type="match status" value="1"/>
</dbReference>
<keyword evidence="3 5" id="KW-0238">DNA-binding</keyword>
<evidence type="ECO:0000256" key="4">
    <source>
        <dbReference type="ARBA" id="ARBA00023163"/>
    </source>
</evidence>
<sequence>MAGEKLTRETVIEQALALADAEGVEGVTIRRLASRLGVTPMALYWHFKHKDELLGGLAEFVLAGVTAAVSPGDSWQKRLRAMVEAIVRVMRMHPCLPDLLAVVEVKNDIESFKRATELSLELLTTAGFTLNESYDVAGYLLNGAVALVKSQPYCPPNRSAAEEAESRRQHKLRLESLPPDRYPHMIAYGATLGEPPDRERYFAFGVDLLLAGIEAMAADKTRVPAGRERCASPDGEATAPAGGEPRAPAGGAV</sequence>
<evidence type="ECO:0000256" key="2">
    <source>
        <dbReference type="ARBA" id="ARBA00023015"/>
    </source>
</evidence>
<dbReference type="InterPro" id="IPR036271">
    <property type="entry name" value="Tet_transcr_reg_TetR-rel_C_sf"/>
</dbReference>
<keyword evidence="2" id="KW-0805">Transcription regulation</keyword>
<evidence type="ECO:0000256" key="6">
    <source>
        <dbReference type="SAM" id="MobiDB-lite"/>
    </source>
</evidence>
<feature type="compositionally biased region" description="Low complexity" evidence="6">
    <location>
        <begin position="235"/>
        <end position="253"/>
    </location>
</feature>
<dbReference type="Gene3D" id="1.10.357.10">
    <property type="entry name" value="Tetracycline Repressor, domain 2"/>
    <property type="match status" value="1"/>
</dbReference>
<dbReference type="PRINTS" id="PR00455">
    <property type="entry name" value="HTHTETR"/>
</dbReference>
<dbReference type="InterPro" id="IPR004111">
    <property type="entry name" value="Repressor_TetR_C"/>
</dbReference>
<dbReference type="InterPro" id="IPR009057">
    <property type="entry name" value="Homeodomain-like_sf"/>
</dbReference>
<dbReference type="PROSITE" id="PS50977">
    <property type="entry name" value="HTH_TETR_2"/>
    <property type="match status" value="1"/>
</dbReference>
<dbReference type="PRINTS" id="PR00400">
    <property type="entry name" value="TETREPRESSOR"/>
</dbReference>
<feature type="DNA-binding region" description="H-T-H motif" evidence="5">
    <location>
        <begin position="28"/>
        <end position="47"/>
    </location>
</feature>
<comment type="caution">
    <text evidence="8">The sequence shown here is derived from an EMBL/GenBank/DDBJ whole genome shotgun (WGS) entry which is preliminary data.</text>
</comment>
<reference evidence="9" key="1">
    <citation type="journal article" date="2019" name="Int. J. Syst. Evol. Microbiol.">
        <title>The Global Catalogue of Microorganisms (GCM) 10K type strain sequencing project: providing services to taxonomists for standard genome sequencing and annotation.</title>
        <authorList>
            <consortium name="The Broad Institute Genomics Platform"/>
            <consortium name="The Broad Institute Genome Sequencing Center for Infectious Disease"/>
            <person name="Wu L."/>
            <person name="Ma J."/>
        </authorList>
    </citation>
    <scope>NUCLEOTIDE SEQUENCE [LARGE SCALE GENOMIC DNA]</scope>
    <source>
        <strain evidence="9">CCUG 49560</strain>
    </source>
</reference>
<dbReference type="SUPFAM" id="SSF46689">
    <property type="entry name" value="Homeodomain-like"/>
    <property type="match status" value="1"/>
</dbReference>
<keyword evidence="4" id="KW-0804">Transcription</keyword>
<dbReference type="Proteomes" id="UP001595891">
    <property type="component" value="Unassembled WGS sequence"/>
</dbReference>
<accession>A0ABV9EM06</accession>
<keyword evidence="9" id="KW-1185">Reference proteome</keyword>